<gene>
    <name evidence="1" type="ORF">ACCO45_005628</name>
</gene>
<name>A0ACC4DVZ2_PURLI</name>
<accession>A0ACC4DVZ2</accession>
<comment type="caution">
    <text evidence="1">The sequence shown here is derived from an EMBL/GenBank/DDBJ whole genome shotgun (WGS) entry which is preliminary data.</text>
</comment>
<sequence>MRLRSGVGVIAGEAPGQVRPAKGIGPAHPASIRRPWFPWYFMKLSTAAGTNYWSPMSRIRLPYHKSPSGRRGSFTVFPNTLRHQPMRRSETSQIQARGQCQLGGRTKVARCKRVLVCGVMALGTTKVDGSRRLCLEPGEMASADAVCGKGPADRVRGRCKRLACAWHVQGSKGSWYTASSWAVVGHALHNGLPRPVHGLGRRVASDAPLGLAHMSSHTRICKLQFDTEPARAAFRLADCACRVASGRRRRPPACLLLRVLGVVCCGLGSLAQAGPYSRLRLSVVKQSASGLTIWTELPGVRSEHGGYHGLPVWVQYNSQGEVHASDRPRAAKEEPRAVSSRLRWRSTTSSRFHAHADVTYTMELQSRCSAKLIPCQRTS</sequence>
<organism evidence="1 2">
    <name type="scientific">Purpureocillium lilacinum</name>
    <name type="common">Paecilomyces lilacinus</name>
    <dbReference type="NCBI Taxonomy" id="33203"/>
    <lineage>
        <taxon>Eukaryota</taxon>
        <taxon>Fungi</taxon>
        <taxon>Dikarya</taxon>
        <taxon>Ascomycota</taxon>
        <taxon>Pezizomycotina</taxon>
        <taxon>Sordariomycetes</taxon>
        <taxon>Hypocreomycetidae</taxon>
        <taxon>Hypocreales</taxon>
        <taxon>Ophiocordycipitaceae</taxon>
        <taxon>Purpureocillium</taxon>
    </lineage>
</organism>
<keyword evidence="2" id="KW-1185">Reference proteome</keyword>
<reference evidence="1" key="1">
    <citation type="submission" date="2024-12" db="EMBL/GenBank/DDBJ databases">
        <title>Comparative genomics and development of molecular markers within Purpureocillium lilacinum and among Purpureocillium species.</title>
        <authorList>
            <person name="Yeh Z.-Y."/>
            <person name="Ni N.-T."/>
            <person name="Lo P.-H."/>
            <person name="Mushyakhwo K."/>
            <person name="Lin C.-F."/>
            <person name="Nai Y.-S."/>
        </authorList>
    </citation>
    <scope>NUCLEOTIDE SEQUENCE</scope>
    <source>
        <strain evidence="1">NCHU-NPUST-175</strain>
    </source>
</reference>
<dbReference type="EMBL" id="JBGNUJ010000004">
    <property type="protein sequence ID" value="KAL3960511.1"/>
    <property type="molecule type" value="Genomic_DNA"/>
</dbReference>
<dbReference type="Proteomes" id="UP001638806">
    <property type="component" value="Unassembled WGS sequence"/>
</dbReference>
<proteinExistence type="predicted"/>
<evidence type="ECO:0000313" key="2">
    <source>
        <dbReference type="Proteomes" id="UP001638806"/>
    </source>
</evidence>
<protein>
    <submittedName>
        <fullName evidence="1">Uncharacterized protein</fullName>
    </submittedName>
</protein>
<evidence type="ECO:0000313" key="1">
    <source>
        <dbReference type="EMBL" id="KAL3960511.1"/>
    </source>
</evidence>